<dbReference type="AlphaFoldDB" id="A0A8S1Q6E3"/>
<dbReference type="EMBL" id="CAJJDN010000096">
    <property type="protein sequence ID" value="CAD8110863.1"/>
    <property type="molecule type" value="Genomic_DNA"/>
</dbReference>
<gene>
    <name evidence="1" type="ORF">PSON_ATCC_30995.1.T0960217</name>
</gene>
<keyword evidence="2" id="KW-1185">Reference proteome</keyword>
<protein>
    <submittedName>
        <fullName evidence="1">Uncharacterized protein</fullName>
    </submittedName>
</protein>
<dbReference type="PANTHER" id="PTHR33706">
    <property type="entry name" value="MORN VARIANT REPEAT PROTEIN"/>
    <property type="match status" value="1"/>
</dbReference>
<evidence type="ECO:0000313" key="1">
    <source>
        <dbReference type="EMBL" id="CAD8110863.1"/>
    </source>
</evidence>
<name>A0A8S1Q6E3_9CILI</name>
<dbReference type="OrthoDB" id="323386at2759"/>
<evidence type="ECO:0000313" key="2">
    <source>
        <dbReference type="Proteomes" id="UP000692954"/>
    </source>
</evidence>
<organism evidence="1 2">
    <name type="scientific">Paramecium sonneborni</name>
    <dbReference type="NCBI Taxonomy" id="65129"/>
    <lineage>
        <taxon>Eukaryota</taxon>
        <taxon>Sar</taxon>
        <taxon>Alveolata</taxon>
        <taxon>Ciliophora</taxon>
        <taxon>Intramacronucleata</taxon>
        <taxon>Oligohymenophorea</taxon>
        <taxon>Peniculida</taxon>
        <taxon>Parameciidae</taxon>
        <taxon>Paramecium</taxon>
    </lineage>
</organism>
<sequence>MGQWIELSERFQNASQIFNTGEYNNGIKIGKWDVLCKKGIDQFEWMQQEYLNKTSGGGSYNNEKQDGLKIGKWIELSNQFSNWNQITYKGEYKKGQKVGVWVILWNWYGENQQMQIRNFKIQNKQWWWIV</sequence>
<proteinExistence type="predicted"/>
<dbReference type="Proteomes" id="UP000692954">
    <property type="component" value="Unassembled WGS sequence"/>
</dbReference>
<reference evidence="1" key="1">
    <citation type="submission" date="2021-01" db="EMBL/GenBank/DDBJ databases">
        <authorList>
            <consortium name="Genoscope - CEA"/>
            <person name="William W."/>
        </authorList>
    </citation>
    <scope>NUCLEOTIDE SEQUENCE</scope>
</reference>
<accession>A0A8S1Q6E3</accession>
<dbReference type="PANTHER" id="PTHR33706:SF1">
    <property type="entry name" value="TPR REPEAT PROTEIN"/>
    <property type="match status" value="1"/>
</dbReference>
<comment type="caution">
    <text evidence="1">The sequence shown here is derived from an EMBL/GenBank/DDBJ whole genome shotgun (WGS) entry which is preliminary data.</text>
</comment>